<organism evidence="4 5">
    <name type="scientific">Saccharopolyspora gregorii</name>
    <dbReference type="NCBI Taxonomy" id="33914"/>
    <lineage>
        <taxon>Bacteria</taxon>
        <taxon>Bacillati</taxon>
        <taxon>Actinomycetota</taxon>
        <taxon>Actinomycetes</taxon>
        <taxon>Pseudonocardiales</taxon>
        <taxon>Pseudonocardiaceae</taxon>
        <taxon>Saccharopolyspora</taxon>
    </lineage>
</organism>
<feature type="domain" description="FAD-binding PCMH-type" evidence="3">
    <location>
        <begin position="25"/>
        <end position="204"/>
    </location>
</feature>
<keyword evidence="1" id="KW-0285">Flavoprotein</keyword>
<evidence type="ECO:0000259" key="3">
    <source>
        <dbReference type="PROSITE" id="PS51387"/>
    </source>
</evidence>
<evidence type="ECO:0000256" key="2">
    <source>
        <dbReference type="ARBA" id="ARBA00022827"/>
    </source>
</evidence>
<dbReference type="SUPFAM" id="SSF55103">
    <property type="entry name" value="FAD-linked oxidases, C-terminal domain"/>
    <property type="match status" value="1"/>
</dbReference>
<keyword evidence="2" id="KW-0274">FAD</keyword>
<dbReference type="Gene3D" id="3.30.465.10">
    <property type="match status" value="1"/>
</dbReference>
<dbReference type="Pfam" id="PF01565">
    <property type="entry name" value="FAD_binding_4"/>
    <property type="match status" value="1"/>
</dbReference>
<dbReference type="Proteomes" id="UP001500483">
    <property type="component" value="Unassembled WGS sequence"/>
</dbReference>
<dbReference type="SUPFAM" id="SSF56176">
    <property type="entry name" value="FAD-binding/transporter-associated domain-like"/>
    <property type="match status" value="1"/>
</dbReference>
<gene>
    <name evidence="4" type="ORF">GCM10020366_14010</name>
</gene>
<comment type="caution">
    <text evidence="4">The sequence shown here is derived from an EMBL/GenBank/DDBJ whole genome shotgun (WGS) entry which is preliminary data.</text>
</comment>
<protein>
    <submittedName>
        <fullName evidence="4">FAD-binding oxidoreductase</fullName>
    </submittedName>
</protein>
<dbReference type="InterPro" id="IPR016164">
    <property type="entry name" value="FAD-linked_Oxase-like_C"/>
</dbReference>
<dbReference type="RefSeq" id="WP_258347460.1">
    <property type="nucleotide sequence ID" value="NZ_BAAAYK010000038.1"/>
</dbReference>
<dbReference type="PANTHER" id="PTHR11748:SF103">
    <property type="entry name" value="GLYCOLATE OXIDASE SUBUNIT GLCE"/>
    <property type="match status" value="1"/>
</dbReference>
<dbReference type="EMBL" id="BAAAYK010000038">
    <property type="protein sequence ID" value="GAA3355134.1"/>
    <property type="molecule type" value="Genomic_DNA"/>
</dbReference>
<dbReference type="InterPro" id="IPR036318">
    <property type="entry name" value="FAD-bd_PCMH-like_sf"/>
</dbReference>
<dbReference type="InterPro" id="IPR016169">
    <property type="entry name" value="FAD-bd_PCMH_sub2"/>
</dbReference>
<name>A0ABP6RN57_9PSEU</name>
<dbReference type="PROSITE" id="PS51387">
    <property type="entry name" value="FAD_PCMH"/>
    <property type="match status" value="1"/>
</dbReference>
<accession>A0ABP6RN57</accession>
<evidence type="ECO:0000313" key="4">
    <source>
        <dbReference type="EMBL" id="GAA3355134.1"/>
    </source>
</evidence>
<reference evidence="5" key="1">
    <citation type="journal article" date="2019" name="Int. J. Syst. Evol. Microbiol.">
        <title>The Global Catalogue of Microorganisms (GCM) 10K type strain sequencing project: providing services to taxonomists for standard genome sequencing and annotation.</title>
        <authorList>
            <consortium name="The Broad Institute Genomics Platform"/>
            <consortium name="The Broad Institute Genome Sequencing Center for Infectious Disease"/>
            <person name="Wu L."/>
            <person name="Ma J."/>
        </authorList>
    </citation>
    <scope>NUCLEOTIDE SEQUENCE [LARGE SCALE GENOMIC DNA]</scope>
    <source>
        <strain evidence="5">JCM 9687</strain>
    </source>
</reference>
<evidence type="ECO:0000313" key="5">
    <source>
        <dbReference type="Proteomes" id="UP001500483"/>
    </source>
</evidence>
<dbReference type="PANTHER" id="PTHR11748">
    <property type="entry name" value="D-LACTATE DEHYDROGENASE"/>
    <property type="match status" value="1"/>
</dbReference>
<proteinExistence type="predicted"/>
<keyword evidence="5" id="KW-1185">Reference proteome</keyword>
<evidence type="ECO:0000256" key="1">
    <source>
        <dbReference type="ARBA" id="ARBA00022630"/>
    </source>
</evidence>
<sequence length="412" mass="42543">MTTTRAALHDRLGDRLRDATEHDEIAGIRPRWVVTAADTADVADALRAAAEHDLTVVPRGSGSRLDWGPAPTSADLLLDLAPCTGILEHAAGDLVISARAGTPLRALHDTAAAAGQRLPIDPPQPTATVGGVVATGTSGPARHYFGGIRDLLIGITVVLADGTTTTSGGNVVKNVAGYDLGKLYTGSFGTLGVITEAVFRLHPLAAEHRWISSTTHDPGDAAGIVDAHRHSQAMPTAIELDRPEPGGPITITAQLEGRPDATHARADALARTVGGEVHEHPPGWWGAHPFPADGTGLRIGTEPAALADLLRAADRAATRTALPLALRGAAGLGVLHAGLPGTADPAATTELVTALRALPGYTALERGTPAVRAALDPWGPRPAALTALDRQLKDRFDPGHRLAPGRHAGGIR</sequence>
<dbReference type="InterPro" id="IPR006094">
    <property type="entry name" value="Oxid_FAD_bind_N"/>
</dbReference>
<dbReference type="InterPro" id="IPR016166">
    <property type="entry name" value="FAD-bd_PCMH"/>
</dbReference>